<comment type="subunit">
    <text evidence="12">Homotetramer; dimer of dimers.</text>
</comment>
<comment type="catalytic activity">
    <reaction evidence="11 12">
        <text>L-aspartate 4-semialdehyde + pyruvate = (2S,4S)-4-hydroxy-2,3,4,5-tetrahydrodipicolinate + H2O + H(+)</text>
        <dbReference type="Rhea" id="RHEA:34171"/>
        <dbReference type="ChEBI" id="CHEBI:15361"/>
        <dbReference type="ChEBI" id="CHEBI:15377"/>
        <dbReference type="ChEBI" id="CHEBI:15378"/>
        <dbReference type="ChEBI" id="CHEBI:67139"/>
        <dbReference type="ChEBI" id="CHEBI:537519"/>
        <dbReference type="EC" id="4.3.3.7"/>
    </reaction>
</comment>
<evidence type="ECO:0000256" key="10">
    <source>
        <dbReference type="ARBA" id="ARBA00023270"/>
    </source>
</evidence>
<evidence type="ECO:0000256" key="9">
    <source>
        <dbReference type="ARBA" id="ARBA00023239"/>
    </source>
</evidence>
<evidence type="ECO:0000313" key="16">
    <source>
        <dbReference type="EMBL" id="SQF40376.1"/>
    </source>
</evidence>
<dbReference type="GO" id="GO:0019877">
    <property type="term" value="P:diaminopimelate biosynthetic process"/>
    <property type="evidence" value="ECO:0007669"/>
    <property type="project" value="UniProtKB-UniRule"/>
</dbReference>
<dbReference type="STRING" id="1123303.GCA_000372425_00472"/>
<comment type="subcellular location">
    <subcellularLocation>
        <location evidence="12">Cytoplasm</location>
    </subcellularLocation>
</comment>
<dbReference type="HAMAP" id="MF_00418">
    <property type="entry name" value="DapA"/>
    <property type="match status" value="1"/>
</dbReference>
<dbReference type="PIRSF" id="PIRSF001365">
    <property type="entry name" value="DHDPS"/>
    <property type="match status" value="1"/>
</dbReference>
<gene>
    <name evidence="12 16" type="primary">dapA</name>
    <name evidence="16" type="ORF">NCTC12278_00943</name>
</gene>
<dbReference type="Gene3D" id="3.20.20.70">
    <property type="entry name" value="Aldolase class I"/>
    <property type="match status" value="1"/>
</dbReference>
<dbReference type="PROSITE" id="PS00665">
    <property type="entry name" value="DHDPS_1"/>
    <property type="match status" value="1"/>
</dbReference>
<comment type="function">
    <text evidence="1 12">Catalyzes the condensation of (S)-aspartate-beta-semialdehyde [(S)-ASA] and pyruvate to 4-hydroxy-tetrahydrodipicolinate (HTPA).</text>
</comment>
<dbReference type="GO" id="GO:0005829">
    <property type="term" value="C:cytosol"/>
    <property type="evidence" value="ECO:0007669"/>
    <property type="project" value="TreeGrafter"/>
</dbReference>
<dbReference type="InterPro" id="IPR020624">
    <property type="entry name" value="Schiff_base-form_aldolases_CS"/>
</dbReference>
<name>A0A2X3W7R9_9STRE</name>
<feature type="active site" description="Schiff-base intermediate with substrate" evidence="12 14">
    <location>
        <position position="168"/>
    </location>
</feature>
<evidence type="ECO:0000256" key="3">
    <source>
        <dbReference type="ARBA" id="ARBA00007592"/>
    </source>
</evidence>
<dbReference type="UniPathway" id="UPA00034">
    <property type="reaction ID" value="UER00017"/>
</dbReference>
<evidence type="ECO:0000256" key="13">
    <source>
        <dbReference type="PIRNR" id="PIRNR001365"/>
    </source>
</evidence>
<evidence type="ECO:0000313" key="17">
    <source>
        <dbReference type="Proteomes" id="UP000249495"/>
    </source>
</evidence>
<keyword evidence="8 12" id="KW-0457">Lysine biosynthesis</keyword>
<evidence type="ECO:0000256" key="1">
    <source>
        <dbReference type="ARBA" id="ARBA00003294"/>
    </source>
</evidence>
<keyword evidence="17" id="KW-1185">Reference proteome</keyword>
<dbReference type="GO" id="GO:0009089">
    <property type="term" value="P:lysine biosynthetic process via diaminopimelate"/>
    <property type="evidence" value="ECO:0007669"/>
    <property type="project" value="UniProtKB-UniRule"/>
</dbReference>
<comment type="pathway">
    <text evidence="2 12">Amino-acid biosynthesis; L-lysine biosynthesis via DAP pathway; (S)-tetrahydrodipicolinate from L-aspartate: step 3/4.</text>
</comment>
<feature type="binding site" evidence="12 15">
    <location>
        <position position="51"/>
    </location>
    <ligand>
        <name>pyruvate</name>
        <dbReference type="ChEBI" id="CHEBI:15361"/>
    </ligand>
</feature>
<evidence type="ECO:0000256" key="2">
    <source>
        <dbReference type="ARBA" id="ARBA00005120"/>
    </source>
</evidence>
<dbReference type="CDD" id="cd00950">
    <property type="entry name" value="DHDPS"/>
    <property type="match status" value="1"/>
</dbReference>
<accession>A0A2X3W7R9</accession>
<dbReference type="RefSeq" id="WP_018029800.1">
    <property type="nucleotide sequence ID" value="NZ_CAMCCF010000001.1"/>
</dbReference>
<evidence type="ECO:0000256" key="6">
    <source>
        <dbReference type="ARBA" id="ARBA00022605"/>
    </source>
</evidence>
<dbReference type="InterPro" id="IPR020625">
    <property type="entry name" value="Schiff_base-form_aldolases_AS"/>
</dbReference>
<dbReference type="EC" id="4.3.3.7" evidence="4 12"/>
<dbReference type="PROSITE" id="PS00666">
    <property type="entry name" value="DHDPS_2"/>
    <property type="match status" value="1"/>
</dbReference>
<dbReference type="GO" id="GO:0008840">
    <property type="term" value="F:4-hydroxy-tetrahydrodipicolinate synthase activity"/>
    <property type="evidence" value="ECO:0007669"/>
    <property type="project" value="UniProtKB-UniRule"/>
</dbReference>
<evidence type="ECO:0000256" key="12">
    <source>
        <dbReference type="HAMAP-Rule" id="MF_00418"/>
    </source>
</evidence>
<dbReference type="Pfam" id="PF00701">
    <property type="entry name" value="DHDPS"/>
    <property type="match status" value="1"/>
</dbReference>
<dbReference type="InterPro" id="IPR013785">
    <property type="entry name" value="Aldolase_TIM"/>
</dbReference>
<dbReference type="SUPFAM" id="SSF51569">
    <property type="entry name" value="Aldolase"/>
    <property type="match status" value="1"/>
</dbReference>
<evidence type="ECO:0000256" key="11">
    <source>
        <dbReference type="ARBA" id="ARBA00047836"/>
    </source>
</evidence>
<comment type="caution">
    <text evidence="12">Was originally thought to be a dihydrodipicolinate synthase (DHDPS), catalyzing the condensation of (S)-aspartate-beta-semialdehyde [(S)-ASA] and pyruvate to dihydrodipicolinate (DHDP). However, it was shown in E.coli that the product of the enzymatic reaction is not dihydrodipicolinate but in fact (4S)-4-hydroxy-2,3,4,5-tetrahydro-(2S)-dipicolinic acid (HTPA), and that the consecutive dehydration reaction leading to DHDP is not spontaneous but catalyzed by DapB.</text>
</comment>
<feature type="site" description="Part of a proton relay during catalysis" evidence="12">
    <location>
        <position position="114"/>
    </location>
</feature>
<keyword evidence="9 12" id="KW-0456">Lyase</keyword>
<keyword evidence="5 12" id="KW-0963">Cytoplasm</keyword>
<dbReference type="InterPro" id="IPR005263">
    <property type="entry name" value="DapA"/>
</dbReference>
<dbReference type="AlphaFoldDB" id="A0A2X3W7R9"/>
<dbReference type="EMBL" id="LS483343">
    <property type="protein sequence ID" value="SQF40376.1"/>
    <property type="molecule type" value="Genomic_DNA"/>
</dbReference>
<proteinExistence type="inferred from homology"/>
<dbReference type="InterPro" id="IPR002220">
    <property type="entry name" value="DapA-like"/>
</dbReference>
<evidence type="ECO:0000256" key="4">
    <source>
        <dbReference type="ARBA" id="ARBA00012086"/>
    </source>
</evidence>
<dbReference type="KEGG" id="sfer:NCTC12278_00943"/>
<protein>
    <recommendedName>
        <fullName evidence="4 12">4-hydroxy-tetrahydrodipicolinate synthase</fullName>
        <shortName evidence="12">HTPA synthase</shortName>
        <ecNumber evidence="4 12">4.3.3.7</ecNumber>
    </recommendedName>
</protein>
<evidence type="ECO:0000256" key="15">
    <source>
        <dbReference type="PIRSR" id="PIRSR001365-2"/>
    </source>
</evidence>
<feature type="binding site" evidence="12 15">
    <location>
        <position position="209"/>
    </location>
    <ligand>
        <name>pyruvate</name>
        <dbReference type="ChEBI" id="CHEBI:15361"/>
    </ligand>
</feature>
<reference evidence="16 17" key="1">
    <citation type="submission" date="2018-06" db="EMBL/GenBank/DDBJ databases">
        <authorList>
            <consortium name="Pathogen Informatics"/>
            <person name="Doyle S."/>
        </authorList>
    </citation>
    <scope>NUCLEOTIDE SEQUENCE [LARGE SCALE GENOMIC DNA]</scope>
    <source>
        <strain evidence="16 17">NCTC12278</strain>
    </source>
</reference>
<dbReference type="PANTHER" id="PTHR12128">
    <property type="entry name" value="DIHYDRODIPICOLINATE SYNTHASE"/>
    <property type="match status" value="1"/>
</dbReference>
<evidence type="ECO:0000256" key="8">
    <source>
        <dbReference type="ARBA" id="ARBA00023154"/>
    </source>
</evidence>
<keyword evidence="10 12" id="KW-0704">Schiff base</keyword>
<feature type="active site" description="Proton donor/acceptor" evidence="12 14">
    <location>
        <position position="140"/>
    </location>
</feature>
<dbReference type="NCBIfam" id="TIGR00674">
    <property type="entry name" value="dapA"/>
    <property type="match status" value="1"/>
</dbReference>
<dbReference type="PRINTS" id="PR00146">
    <property type="entry name" value="DHPICSNTHASE"/>
</dbReference>
<organism evidence="16 17">
    <name type="scientific">Streptococcus ferus</name>
    <dbReference type="NCBI Taxonomy" id="1345"/>
    <lineage>
        <taxon>Bacteria</taxon>
        <taxon>Bacillati</taxon>
        <taxon>Bacillota</taxon>
        <taxon>Bacilli</taxon>
        <taxon>Lactobacillales</taxon>
        <taxon>Streptococcaceae</taxon>
        <taxon>Streptococcus</taxon>
    </lineage>
</organism>
<evidence type="ECO:0000256" key="7">
    <source>
        <dbReference type="ARBA" id="ARBA00022915"/>
    </source>
</evidence>
<sequence length="294" mass="31572">MSIDALQNAEIITAMVTPFHEDGSINFDVLPKLIEELLAHNTQGLILAGTTGESPTLTHDEELEFFSEVQKIVNGRVPLIAGVGTNDTRDSVTFVKEVADFGGFAAGLAVVPYYNKPSQEGLYQHFTKIADASDLPIILYNVPGRTVASLDVATTIRLAQHPNIIAVKECTGVENIAYLVENAPADFLIYTGEDGLAFHAKALGAHGVISVASHTNGDDFFDMFKAIDNGDIKTAAKIQRSLLPKVDALFSLPSPAPVKAVLNSRGIEVGPLRLPLVACQPEEAQRIIDIVENN</sequence>
<dbReference type="Proteomes" id="UP000249495">
    <property type="component" value="Chromosome 1"/>
</dbReference>
<evidence type="ECO:0000256" key="14">
    <source>
        <dbReference type="PIRSR" id="PIRSR001365-1"/>
    </source>
</evidence>
<keyword evidence="7 12" id="KW-0220">Diaminopimelate biosynthesis</keyword>
<feature type="site" description="Part of a proton relay during catalysis" evidence="12">
    <location>
        <position position="50"/>
    </location>
</feature>
<dbReference type="SMART" id="SM01130">
    <property type="entry name" value="DHDPS"/>
    <property type="match status" value="1"/>
</dbReference>
<comment type="similarity">
    <text evidence="3 12 13">Belongs to the DapA family.</text>
</comment>
<dbReference type="OrthoDB" id="9782828at2"/>
<dbReference type="PANTHER" id="PTHR12128:SF66">
    <property type="entry name" value="4-HYDROXY-2-OXOGLUTARATE ALDOLASE, MITOCHONDRIAL"/>
    <property type="match status" value="1"/>
</dbReference>
<evidence type="ECO:0000256" key="5">
    <source>
        <dbReference type="ARBA" id="ARBA00022490"/>
    </source>
</evidence>
<keyword evidence="6 12" id="KW-0028">Amino-acid biosynthesis</keyword>